<evidence type="ECO:0000313" key="9">
    <source>
        <dbReference type="EMBL" id="MCC2210146.1"/>
    </source>
</evidence>
<evidence type="ECO:0000313" key="10">
    <source>
        <dbReference type="Proteomes" id="UP001198242"/>
    </source>
</evidence>
<reference evidence="9 10" key="1">
    <citation type="submission" date="2021-10" db="EMBL/GenBank/DDBJ databases">
        <title>Anaerobic single-cell dispensing facilitates the cultivation of human gut bacteria.</title>
        <authorList>
            <person name="Afrizal A."/>
        </authorList>
    </citation>
    <scope>NUCLEOTIDE SEQUENCE [LARGE SCALE GENOMIC DNA]</scope>
    <source>
        <strain evidence="9 10">CLA-AA-H232</strain>
    </source>
</reference>
<dbReference type="AlphaFoldDB" id="A0AAE3DYD4"/>
<proteinExistence type="inferred from homology"/>
<comment type="similarity">
    <text evidence="2">Belongs to the HutP family.</text>
</comment>
<comment type="function">
    <text evidence="1">Antiterminator that binds to cis-acting regulatory sequences on the mRNA in the presence of histidine, thereby suppressing transcription termination and activating the hut operon for histidine utilization.</text>
</comment>
<dbReference type="EMBL" id="JAJEQM010000005">
    <property type="protein sequence ID" value="MCC2210146.1"/>
    <property type="molecule type" value="Genomic_DNA"/>
</dbReference>
<evidence type="ECO:0000256" key="7">
    <source>
        <dbReference type="ARBA" id="ARBA00023159"/>
    </source>
</evidence>
<keyword evidence="6" id="KW-0805">Transcription regulation</keyword>
<sequence>MEVGSREVCKAAIQIALTDSREEEIEMKAKNKENGILSVAVDFGSDFGSAVPKVLERAVVAAKRENVISSTHAEEGAVAGAAHEAIQQIVDKCVGLNLGGKIGIARYGSHIGVCVFFAIGLLNLNDVAIGMGHRVV</sequence>
<keyword evidence="7" id="KW-0010">Activator</keyword>
<dbReference type="CDD" id="cd11640">
    <property type="entry name" value="HutP"/>
    <property type="match status" value="1"/>
</dbReference>
<dbReference type="Proteomes" id="UP001198242">
    <property type="component" value="Unassembled WGS sequence"/>
</dbReference>
<dbReference type="Gene3D" id="3.40.1510.10">
    <property type="entry name" value="Hut operon regulatory protein HutP"/>
    <property type="match status" value="1"/>
</dbReference>
<gene>
    <name evidence="9" type="ORF">LKE05_04995</name>
</gene>
<accession>A0AAE3DYD4</accession>
<evidence type="ECO:0000256" key="2">
    <source>
        <dbReference type="ARBA" id="ARBA00009992"/>
    </source>
</evidence>
<dbReference type="InterPro" id="IPR036482">
    <property type="entry name" value="Regulatory_HutP_sf"/>
</dbReference>
<organism evidence="9 10">
    <name type="scientific">Hominilimicola fabiformis</name>
    <dbReference type="NCBI Taxonomy" id="2885356"/>
    <lineage>
        <taxon>Bacteria</taxon>
        <taxon>Bacillati</taxon>
        <taxon>Bacillota</taxon>
        <taxon>Clostridia</taxon>
        <taxon>Eubacteriales</taxon>
        <taxon>Oscillospiraceae</taxon>
        <taxon>Hominilimicola</taxon>
    </lineage>
</organism>
<evidence type="ECO:0000256" key="3">
    <source>
        <dbReference type="ARBA" id="ARBA00011643"/>
    </source>
</evidence>
<protein>
    <recommendedName>
        <fullName evidence="4">Hut operon positive regulatory protein</fullName>
    </recommendedName>
</protein>
<evidence type="ECO:0000256" key="8">
    <source>
        <dbReference type="ARBA" id="ARBA00023163"/>
    </source>
</evidence>
<dbReference type="RefSeq" id="WP_308456141.1">
    <property type="nucleotide sequence ID" value="NZ_JAJEQM010000005.1"/>
</dbReference>
<keyword evidence="10" id="KW-1185">Reference proteome</keyword>
<dbReference type="Pfam" id="PF09021">
    <property type="entry name" value="HutP"/>
    <property type="match status" value="1"/>
</dbReference>
<name>A0AAE3DYD4_9FIRM</name>
<evidence type="ECO:0000256" key="6">
    <source>
        <dbReference type="ARBA" id="ARBA00023015"/>
    </source>
</evidence>
<dbReference type="GO" id="GO:0003723">
    <property type="term" value="F:RNA binding"/>
    <property type="evidence" value="ECO:0007669"/>
    <property type="project" value="UniProtKB-KW"/>
</dbReference>
<evidence type="ECO:0000256" key="4">
    <source>
        <dbReference type="ARBA" id="ARBA00019377"/>
    </source>
</evidence>
<comment type="subunit">
    <text evidence="3">Homohexamer.</text>
</comment>
<evidence type="ECO:0000256" key="5">
    <source>
        <dbReference type="ARBA" id="ARBA00022884"/>
    </source>
</evidence>
<dbReference type="InterPro" id="IPR015111">
    <property type="entry name" value="Regulatory_HutP"/>
</dbReference>
<evidence type="ECO:0000256" key="1">
    <source>
        <dbReference type="ARBA" id="ARBA00002945"/>
    </source>
</evidence>
<comment type="caution">
    <text evidence="9">The sequence shown here is derived from an EMBL/GenBank/DDBJ whole genome shotgun (WGS) entry which is preliminary data.</text>
</comment>
<keyword evidence="8" id="KW-0804">Transcription</keyword>
<keyword evidence="5" id="KW-0694">RNA-binding</keyword>